<evidence type="ECO:0000256" key="2">
    <source>
        <dbReference type="ARBA" id="ARBA00022692"/>
    </source>
</evidence>
<keyword evidence="2" id="KW-0812">Transmembrane</keyword>
<gene>
    <name evidence="6" type="ORF">OCOJLMKI_3967</name>
</gene>
<evidence type="ECO:0000256" key="3">
    <source>
        <dbReference type="ARBA" id="ARBA00022989"/>
    </source>
</evidence>
<reference evidence="6" key="1">
    <citation type="journal article" date="2021" name="Front. Microbiol.">
        <title>Comprehensive Comparative Genomics and Phenotyping of Methylobacterium Species.</title>
        <authorList>
            <person name="Alessa O."/>
            <person name="Ogura Y."/>
            <person name="Fujitani Y."/>
            <person name="Takami H."/>
            <person name="Hayashi T."/>
            <person name="Sahin N."/>
            <person name="Tani A."/>
        </authorList>
    </citation>
    <scope>NUCLEOTIDE SEQUENCE</scope>
    <source>
        <strain evidence="6">DSM 19015</strain>
    </source>
</reference>
<comment type="subcellular location">
    <subcellularLocation>
        <location evidence="1">Membrane</location>
        <topology evidence="1">Single-pass membrane protein</topology>
    </subcellularLocation>
</comment>
<accession>A0ABQ4S2V8</accession>
<keyword evidence="3" id="KW-1133">Transmembrane helix</keyword>
<evidence type="ECO:0000313" key="6">
    <source>
        <dbReference type="EMBL" id="GJD96742.1"/>
    </source>
</evidence>
<dbReference type="PANTHER" id="PTHR36985">
    <property type="entry name" value="TRANSLOCATION AND ASSEMBLY MODULE SUBUNIT TAMB"/>
    <property type="match status" value="1"/>
</dbReference>
<comment type="caution">
    <text evidence="6">The sequence shown here is derived from an EMBL/GenBank/DDBJ whole genome shotgun (WGS) entry which is preliminary data.</text>
</comment>
<dbReference type="RefSeq" id="WP_238245836.1">
    <property type="nucleotide sequence ID" value="NZ_BPQP01000067.1"/>
</dbReference>
<dbReference type="Pfam" id="PF04357">
    <property type="entry name" value="TamB"/>
    <property type="match status" value="1"/>
</dbReference>
<dbReference type="EMBL" id="BPQP01000067">
    <property type="protein sequence ID" value="GJD96742.1"/>
    <property type="molecule type" value="Genomic_DNA"/>
</dbReference>
<evidence type="ECO:0000313" key="7">
    <source>
        <dbReference type="Proteomes" id="UP001055125"/>
    </source>
</evidence>
<evidence type="ECO:0000256" key="4">
    <source>
        <dbReference type="ARBA" id="ARBA00023136"/>
    </source>
</evidence>
<reference evidence="6" key="2">
    <citation type="submission" date="2021-08" db="EMBL/GenBank/DDBJ databases">
        <authorList>
            <person name="Tani A."/>
            <person name="Ola A."/>
            <person name="Ogura Y."/>
            <person name="Katsura K."/>
            <person name="Hayashi T."/>
        </authorList>
    </citation>
    <scope>NUCLEOTIDE SEQUENCE</scope>
    <source>
        <strain evidence="6">DSM 19015</strain>
    </source>
</reference>
<protein>
    <recommendedName>
        <fullName evidence="5">Translocation and assembly module TamB C-terminal domain-containing protein</fullName>
    </recommendedName>
</protein>
<keyword evidence="7" id="KW-1185">Reference proteome</keyword>
<evidence type="ECO:0000256" key="1">
    <source>
        <dbReference type="ARBA" id="ARBA00004167"/>
    </source>
</evidence>
<organism evidence="6 7">
    <name type="scientific">Methylobacterium iners</name>
    <dbReference type="NCBI Taxonomy" id="418707"/>
    <lineage>
        <taxon>Bacteria</taxon>
        <taxon>Pseudomonadati</taxon>
        <taxon>Pseudomonadota</taxon>
        <taxon>Alphaproteobacteria</taxon>
        <taxon>Hyphomicrobiales</taxon>
        <taxon>Methylobacteriaceae</taxon>
        <taxon>Methylobacterium</taxon>
    </lineage>
</organism>
<sequence length="1445" mass="148650">MASRQSRSLAGRGRALAAALCALLALTLIGGGTLTRAADEGEKSVLGNLLSKALSTPSSRVAIGAIDGALSSDATIRDVAISDRAGVWLRLDRARIVWRRLALLSRHLEIDSLELGRVEVLRRPVPGATTDGPEPDGTLLPELPVKIEIKGFRLAELVLREAIAGQAARLDAQGKVKLGAPAEGLDLDVAVRRLDAAGRFTARLLFVPKGERLEVKATLTEPEGGLLSKGLNVPGSPPINLDLDGRGTLDAWNARLDFDAGESIGAKGGAKIARVGAERRLSLDLASRIEGLLPGPAAAIFSGTTQLDGALRLGDIGSLGLDRLELTSRTTRLDIRGSLTADRVADFNLAARAIPNEGGVTRAAEAELQSLVLDGSLKGPLSGLRLNGALKAAGLRSRESSLDRIEARLSAEPDKTGRFTLATDAQVEGLALGDPALQRAIGSRAALALRATLESDNTLTVSKLSLQGPNLEAAYAGRLGQNTLTGQVEARLPDLDAYSSLAGRRLAGSVILGAAVSGDPARRAVTADVDARAQGLSPGDPILDRLLGRTPHFTGRLSQVYDGYAFENVRLDGAALTARLGGRATTRLADARLDVAVKDLAAVDPRLTGRATLDGRVTGTLARPDLAATLSAAEATALGRPIRDLRVEALVRDLTGALDGTLRLAGTVGGKILDGDLHLARASDSWNLDRLALRLGSVTAGGRLTFDPGAPSAEGLLTVSAGDLDDLSALALTPLAGSLDAGITLTRGGGRQDLGLRARGASLRAGEIGLARLDIDLKGGDLLGRPTIDGRLDADRLVAAGQSLDTVRLAALGSTAASEVTLRAKARGFDLDGAARLVPADRTRIELSRFSAQRGSDRLALAGPATITLLDGSALIEGLSVAAGSGRVELSGRAGRDLDLRLAIRSLPLSLARIASPSLALGGTLDGEAELRGEAAGPQGRYAMILKGLVTPETRKAGLPPVEGRLSGSLGEGRATLEGRASAGRGVEVTLGGSLPIEPGGDLALKARGTLEAALANSLLSAGGQRIAGRVTFDAGVTGTLAAPRAEGGATLLGGSFTDPLQGIRLTGIEGRATGRGDTIVLERLTASTRNGGTLRASGKVAVAPDAGFPGTLTLAGERAELVSSPLMTAVASLDLALSGPLARTPRVTGRVDLVSVDVSVPDRLPATVQPLPGIRRVNTPPEIRARLATESRQKAQVAAAGRRGRAAAPFDATLDVAVNAPNRIFVRGRGIDAELGGALRLTGSSRDPKAVGDFEMRRGRLSIIGQRLDFTRGRLAFGGELTAPELDFAAETKAAEVTARVAVTGPANQPAFVLSSDPSLPQDEVLSRLLFKKAAGKLSPFQALQLAQGVAQLSGGAGGVDAFEEARKGLGLDSLDVSTGASGGPAVGASRYLSDRLSVGVRAGAKPADTAATIDYDVTRRVKIQGEAGSDGRTAVGVGAEWEY</sequence>
<name>A0ABQ4S2V8_9HYPH</name>
<keyword evidence="4" id="KW-0472">Membrane</keyword>
<evidence type="ECO:0000259" key="5">
    <source>
        <dbReference type="Pfam" id="PF04357"/>
    </source>
</evidence>
<dbReference type="Proteomes" id="UP001055125">
    <property type="component" value="Unassembled WGS sequence"/>
</dbReference>
<feature type="domain" description="Translocation and assembly module TamB C-terminal" evidence="5">
    <location>
        <begin position="1083"/>
        <end position="1439"/>
    </location>
</feature>
<dbReference type="PANTHER" id="PTHR36985:SF1">
    <property type="entry name" value="TRANSLOCATION AND ASSEMBLY MODULE SUBUNIT TAMB"/>
    <property type="match status" value="1"/>
</dbReference>
<dbReference type="InterPro" id="IPR007452">
    <property type="entry name" value="TamB_C"/>
</dbReference>
<proteinExistence type="predicted"/>